<feature type="region of interest" description="Disordered" evidence="4">
    <location>
        <begin position="1"/>
        <end position="37"/>
    </location>
</feature>
<dbReference type="Pfam" id="PF12796">
    <property type="entry name" value="Ank_2"/>
    <property type="match status" value="1"/>
</dbReference>
<accession>A0A5B7EKW3</accession>
<feature type="repeat" description="ANK" evidence="3">
    <location>
        <begin position="174"/>
        <end position="198"/>
    </location>
</feature>
<evidence type="ECO:0000256" key="4">
    <source>
        <dbReference type="SAM" id="MobiDB-lite"/>
    </source>
</evidence>
<dbReference type="EMBL" id="VSRR010002918">
    <property type="protein sequence ID" value="MPC33826.1"/>
    <property type="molecule type" value="Genomic_DNA"/>
</dbReference>
<keyword evidence="1" id="KW-0677">Repeat</keyword>
<evidence type="ECO:0000256" key="1">
    <source>
        <dbReference type="ARBA" id="ARBA00022737"/>
    </source>
</evidence>
<dbReference type="InterPro" id="IPR002110">
    <property type="entry name" value="Ankyrin_rpt"/>
</dbReference>
<dbReference type="PROSITE" id="PS50088">
    <property type="entry name" value="ANK_REPEAT"/>
    <property type="match status" value="2"/>
</dbReference>
<dbReference type="PANTHER" id="PTHR24171">
    <property type="entry name" value="ANKYRIN REPEAT DOMAIN-CONTAINING PROTEIN 39-RELATED"/>
    <property type="match status" value="1"/>
</dbReference>
<protein>
    <submittedName>
        <fullName evidence="5">Ankyrin repeat domain-containing protein 54</fullName>
    </submittedName>
</protein>
<dbReference type="SUPFAM" id="SSF48403">
    <property type="entry name" value="Ankyrin repeat"/>
    <property type="match status" value="1"/>
</dbReference>
<dbReference type="Gene3D" id="1.25.40.20">
    <property type="entry name" value="Ankyrin repeat-containing domain"/>
    <property type="match status" value="1"/>
</dbReference>
<dbReference type="SMART" id="SM00248">
    <property type="entry name" value="ANK"/>
    <property type="match status" value="2"/>
</dbReference>
<dbReference type="Proteomes" id="UP000324222">
    <property type="component" value="Unassembled WGS sequence"/>
</dbReference>
<evidence type="ECO:0000256" key="3">
    <source>
        <dbReference type="PROSITE-ProRule" id="PRU00023"/>
    </source>
</evidence>
<evidence type="ECO:0000313" key="5">
    <source>
        <dbReference type="EMBL" id="MPC33826.1"/>
    </source>
</evidence>
<comment type="caution">
    <text evidence="5">The sequence shown here is derived from an EMBL/GenBank/DDBJ whole genome shotgun (WGS) entry which is preliminary data.</text>
</comment>
<evidence type="ECO:0000256" key="2">
    <source>
        <dbReference type="ARBA" id="ARBA00023043"/>
    </source>
</evidence>
<name>A0A5B7EKW3_PORTR</name>
<keyword evidence="2 3" id="KW-0040">ANK repeat</keyword>
<keyword evidence="6" id="KW-1185">Reference proteome</keyword>
<gene>
    <name evidence="5" type="primary">ANKRD54</name>
    <name evidence="5" type="ORF">E2C01_027191</name>
</gene>
<evidence type="ECO:0000313" key="6">
    <source>
        <dbReference type="Proteomes" id="UP000324222"/>
    </source>
</evidence>
<feature type="region of interest" description="Disordered" evidence="4">
    <location>
        <begin position="269"/>
        <end position="290"/>
    </location>
</feature>
<reference evidence="5 6" key="1">
    <citation type="submission" date="2019-05" db="EMBL/GenBank/DDBJ databases">
        <title>Another draft genome of Portunus trituberculatus and its Hox gene families provides insights of decapod evolution.</title>
        <authorList>
            <person name="Jeong J.-H."/>
            <person name="Song I."/>
            <person name="Kim S."/>
            <person name="Choi T."/>
            <person name="Kim D."/>
            <person name="Ryu S."/>
            <person name="Kim W."/>
        </authorList>
    </citation>
    <scope>NUCLEOTIDE SEQUENCE [LARGE SCALE GENOMIC DNA]</scope>
    <source>
        <tissue evidence="5">Muscle</tissue>
    </source>
</reference>
<organism evidence="5 6">
    <name type="scientific">Portunus trituberculatus</name>
    <name type="common">Swimming crab</name>
    <name type="synonym">Neptunus trituberculatus</name>
    <dbReference type="NCBI Taxonomy" id="210409"/>
    <lineage>
        <taxon>Eukaryota</taxon>
        <taxon>Metazoa</taxon>
        <taxon>Ecdysozoa</taxon>
        <taxon>Arthropoda</taxon>
        <taxon>Crustacea</taxon>
        <taxon>Multicrustacea</taxon>
        <taxon>Malacostraca</taxon>
        <taxon>Eumalacostraca</taxon>
        <taxon>Eucarida</taxon>
        <taxon>Decapoda</taxon>
        <taxon>Pleocyemata</taxon>
        <taxon>Brachyura</taxon>
        <taxon>Eubrachyura</taxon>
        <taxon>Portunoidea</taxon>
        <taxon>Portunidae</taxon>
        <taxon>Portuninae</taxon>
        <taxon>Portunus</taxon>
    </lineage>
</organism>
<proteinExistence type="predicted"/>
<feature type="repeat" description="ANK" evidence="3">
    <location>
        <begin position="141"/>
        <end position="173"/>
    </location>
</feature>
<dbReference type="OrthoDB" id="6346951at2759"/>
<feature type="compositionally biased region" description="Polar residues" evidence="4">
    <location>
        <begin position="1"/>
        <end position="18"/>
    </location>
</feature>
<dbReference type="PROSITE" id="PS50297">
    <property type="entry name" value="ANK_REP_REGION"/>
    <property type="match status" value="2"/>
</dbReference>
<dbReference type="InterPro" id="IPR036770">
    <property type="entry name" value="Ankyrin_rpt-contain_sf"/>
</dbReference>
<sequence>MTSTKQQGNTEINENSHLQLHFPLPSRGPTEDSRENTFDLDPPPGLTFANVSPSMCLSHGYEVYCEYSQMTAQGYAVLPYEHNVLKKKLRTLRLRMRQHHYKILCAKSKQRKLRIAVGLNNVASVEQLLKEGVDPRVTDNKERSPLHIAASKGYAEIARLLLQHGADPNQKDAIGNTALHLAACTSNIPMVTLLLKSGETHTLAPNTDTHGSWVPQVIEMMQTFLECSGSSEEAELLSCFTNQLSLSDTRQDVQALLDSLNNLSLTSNSTTTNASTTNTITTSSAASTTS</sequence>
<dbReference type="AlphaFoldDB" id="A0A5B7EKW3"/>